<sequence>MISKYKGLVVEFINESNYELGSTDNINIYDAIYSDGNYNYQTKHGINVSENDKKVSSALLVGNGGGITVHENSFVIKNDDIFICCSEMVYSLKLPKLTLNWYKAIDQATNFEIYTFKDDFIIHGEMSIFRITANSEIKWEFSARDIFVNLNSHKEFEIIGEQIKLVDFQNYEYIIDENGNVISDRLLK</sequence>
<comment type="caution">
    <text evidence="1">The sequence shown here is derived from an EMBL/GenBank/DDBJ whole genome shotgun (WGS) entry which is preliminary data.</text>
</comment>
<evidence type="ECO:0000313" key="1">
    <source>
        <dbReference type="EMBL" id="RYU89903.1"/>
    </source>
</evidence>
<dbReference type="RefSeq" id="WP_129876562.1">
    <property type="nucleotide sequence ID" value="NZ_SEWG01000004.1"/>
</dbReference>
<protein>
    <submittedName>
        <fullName evidence="1">Uncharacterized protein</fullName>
    </submittedName>
</protein>
<dbReference type="OrthoDB" id="334526at2"/>
<proteinExistence type="predicted"/>
<evidence type="ECO:0000313" key="2">
    <source>
        <dbReference type="Proteomes" id="UP000293331"/>
    </source>
</evidence>
<dbReference type="AlphaFoldDB" id="A0A4Q5LLF1"/>
<dbReference type="Proteomes" id="UP000293331">
    <property type="component" value="Unassembled WGS sequence"/>
</dbReference>
<reference evidence="1 2" key="1">
    <citation type="submission" date="2019-02" db="EMBL/GenBank/DDBJ databases">
        <title>Bacterial novel species Mucilaginibacter sp. 17JY9-4 isolated from soil.</title>
        <authorList>
            <person name="Jung H.-Y."/>
        </authorList>
    </citation>
    <scope>NUCLEOTIDE SEQUENCE [LARGE SCALE GENOMIC DNA]</scope>
    <source>
        <strain evidence="1 2">17JY9-4</strain>
    </source>
</reference>
<dbReference type="EMBL" id="SEWG01000004">
    <property type="protein sequence ID" value="RYU89903.1"/>
    <property type="molecule type" value="Genomic_DNA"/>
</dbReference>
<organism evidence="1 2">
    <name type="scientific">Mucilaginibacter terrigena</name>
    <dbReference type="NCBI Taxonomy" id="2492395"/>
    <lineage>
        <taxon>Bacteria</taxon>
        <taxon>Pseudomonadati</taxon>
        <taxon>Bacteroidota</taxon>
        <taxon>Sphingobacteriia</taxon>
        <taxon>Sphingobacteriales</taxon>
        <taxon>Sphingobacteriaceae</taxon>
        <taxon>Mucilaginibacter</taxon>
    </lineage>
</organism>
<name>A0A4Q5LLF1_9SPHI</name>
<accession>A0A4Q5LLF1</accession>
<keyword evidence="2" id="KW-1185">Reference proteome</keyword>
<gene>
    <name evidence="1" type="ORF">EWM62_10155</name>
</gene>